<dbReference type="RefSeq" id="XP_024362718.1">
    <property type="nucleotide sequence ID" value="XM_024506950.2"/>
</dbReference>
<dbReference type="RefSeq" id="XP_024362719.1">
    <property type="nucleotide sequence ID" value="XM_024506951.2"/>
</dbReference>
<evidence type="ECO:0000313" key="2">
    <source>
        <dbReference type="EnsemblPlants" id="Pp3c23_240V3.1"/>
    </source>
</evidence>
<dbReference type="Gramene" id="Pp3c23_240V3.1">
    <property type="protein sequence ID" value="Pp3c23_240V3.1"/>
    <property type="gene ID" value="Pp3c23_240"/>
</dbReference>
<accession>A0A2K1IHM9</accession>
<protein>
    <submittedName>
        <fullName evidence="1 2">Uncharacterized protein</fullName>
    </submittedName>
</protein>
<dbReference type="RefSeq" id="XP_073386641.1">
    <property type="nucleotide sequence ID" value="XM_073530540.1"/>
</dbReference>
<reference evidence="1 3" key="2">
    <citation type="journal article" date="2018" name="Plant J.">
        <title>The Physcomitrella patens chromosome-scale assembly reveals moss genome structure and evolution.</title>
        <authorList>
            <person name="Lang D."/>
            <person name="Ullrich K.K."/>
            <person name="Murat F."/>
            <person name="Fuchs J."/>
            <person name="Jenkins J."/>
            <person name="Haas F.B."/>
            <person name="Piednoel M."/>
            <person name="Gundlach H."/>
            <person name="Van Bel M."/>
            <person name="Meyberg R."/>
            <person name="Vives C."/>
            <person name="Morata J."/>
            <person name="Symeonidi A."/>
            <person name="Hiss M."/>
            <person name="Muchero W."/>
            <person name="Kamisugi Y."/>
            <person name="Saleh O."/>
            <person name="Blanc G."/>
            <person name="Decker E.L."/>
            <person name="van Gessel N."/>
            <person name="Grimwood J."/>
            <person name="Hayes R.D."/>
            <person name="Graham S.W."/>
            <person name="Gunter L.E."/>
            <person name="McDaniel S.F."/>
            <person name="Hoernstein S.N.W."/>
            <person name="Larsson A."/>
            <person name="Li F.W."/>
            <person name="Perroud P.F."/>
            <person name="Phillips J."/>
            <person name="Ranjan P."/>
            <person name="Rokshar D.S."/>
            <person name="Rothfels C.J."/>
            <person name="Schneider L."/>
            <person name="Shu S."/>
            <person name="Stevenson D.W."/>
            <person name="Thummler F."/>
            <person name="Tillich M."/>
            <person name="Villarreal Aguilar J.C."/>
            <person name="Widiez T."/>
            <person name="Wong G.K."/>
            <person name="Wymore A."/>
            <person name="Zhang Y."/>
            <person name="Zimmer A.D."/>
            <person name="Quatrano R.S."/>
            <person name="Mayer K.F.X."/>
            <person name="Goodstein D."/>
            <person name="Casacuberta J.M."/>
            <person name="Vandepoele K."/>
            <person name="Reski R."/>
            <person name="Cuming A.C."/>
            <person name="Tuskan G.A."/>
            <person name="Maumus F."/>
            <person name="Salse J."/>
            <person name="Schmutz J."/>
            <person name="Rensing S.A."/>
        </authorList>
    </citation>
    <scope>NUCLEOTIDE SEQUENCE [LARGE SCALE GENOMIC DNA]</scope>
    <source>
        <strain evidence="2 3">cv. Gransden 2004</strain>
    </source>
</reference>
<dbReference type="EnsemblPlants" id="Pp3c23_240V3.3">
    <property type="protein sequence ID" value="Pp3c23_240V3.3"/>
    <property type="gene ID" value="Pp3c23_240"/>
</dbReference>
<dbReference type="Proteomes" id="UP000006727">
    <property type="component" value="Chromosome 23"/>
</dbReference>
<dbReference type="Gramene" id="Pp3c23_240V3.4">
    <property type="protein sequence ID" value="Pp3c23_240V3.4"/>
    <property type="gene ID" value="Pp3c23_240"/>
</dbReference>
<reference evidence="1 3" key="1">
    <citation type="journal article" date="2008" name="Science">
        <title>The Physcomitrella genome reveals evolutionary insights into the conquest of land by plants.</title>
        <authorList>
            <person name="Rensing S."/>
            <person name="Lang D."/>
            <person name="Zimmer A."/>
            <person name="Terry A."/>
            <person name="Salamov A."/>
            <person name="Shapiro H."/>
            <person name="Nishiyama T."/>
            <person name="Perroud P.-F."/>
            <person name="Lindquist E."/>
            <person name="Kamisugi Y."/>
            <person name="Tanahashi T."/>
            <person name="Sakakibara K."/>
            <person name="Fujita T."/>
            <person name="Oishi K."/>
            <person name="Shin-I T."/>
            <person name="Kuroki Y."/>
            <person name="Toyoda A."/>
            <person name="Suzuki Y."/>
            <person name="Hashimoto A."/>
            <person name="Yamaguchi K."/>
            <person name="Sugano A."/>
            <person name="Kohara Y."/>
            <person name="Fujiyama A."/>
            <person name="Anterola A."/>
            <person name="Aoki S."/>
            <person name="Ashton N."/>
            <person name="Barbazuk W.B."/>
            <person name="Barker E."/>
            <person name="Bennetzen J."/>
            <person name="Bezanilla M."/>
            <person name="Blankenship R."/>
            <person name="Cho S.H."/>
            <person name="Dutcher S."/>
            <person name="Estelle M."/>
            <person name="Fawcett J.A."/>
            <person name="Gundlach H."/>
            <person name="Hanada K."/>
            <person name="Heyl A."/>
            <person name="Hicks K.A."/>
            <person name="Hugh J."/>
            <person name="Lohr M."/>
            <person name="Mayer K."/>
            <person name="Melkozernov A."/>
            <person name="Murata T."/>
            <person name="Nelson D."/>
            <person name="Pils B."/>
            <person name="Prigge M."/>
            <person name="Reiss B."/>
            <person name="Renner T."/>
            <person name="Rombauts S."/>
            <person name="Rushton P."/>
            <person name="Sanderfoot A."/>
            <person name="Schween G."/>
            <person name="Shiu S.-H."/>
            <person name="Stueber K."/>
            <person name="Theodoulou F.L."/>
            <person name="Tu H."/>
            <person name="Van de Peer Y."/>
            <person name="Verrier P.J."/>
            <person name="Waters E."/>
            <person name="Wood A."/>
            <person name="Yang L."/>
            <person name="Cove D."/>
            <person name="Cuming A."/>
            <person name="Hasebe M."/>
            <person name="Lucas S."/>
            <person name="Mishler D.B."/>
            <person name="Reski R."/>
            <person name="Grigoriev I."/>
            <person name="Quatrano R.S."/>
            <person name="Boore J.L."/>
        </authorList>
    </citation>
    <scope>NUCLEOTIDE SEQUENCE [LARGE SCALE GENOMIC DNA]</scope>
    <source>
        <strain evidence="2 3">cv. Gransden 2004</strain>
    </source>
</reference>
<evidence type="ECO:0000313" key="3">
    <source>
        <dbReference type="Proteomes" id="UP000006727"/>
    </source>
</evidence>
<dbReference type="RefSeq" id="XP_024362721.1">
    <property type="nucleotide sequence ID" value="XM_024506953.2"/>
</dbReference>
<dbReference type="EnsemblPlants" id="Pp3c23_240V3.2">
    <property type="protein sequence ID" value="Pp3c23_240V3.2"/>
    <property type="gene ID" value="Pp3c23_240"/>
</dbReference>
<dbReference type="RefSeq" id="XP_024362723.1">
    <property type="nucleotide sequence ID" value="XM_024506955.2"/>
</dbReference>
<proteinExistence type="predicted"/>
<dbReference type="Gramene" id="Pp3c23_240V3.2">
    <property type="protein sequence ID" value="Pp3c23_240V3.2"/>
    <property type="gene ID" value="Pp3c23_240"/>
</dbReference>
<reference evidence="2" key="3">
    <citation type="submission" date="2020-12" db="UniProtKB">
        <authorList>
            <consortium name="EnsemblPlants"/>
        </authorList>
    </citation>
    <scope>IDENTIFICATION</scope>
</reference>
<dbReference type="EMBL" id="ABEU02000023">
    <property type="protein sequence ID" value="PNR28786.1"/>
    <property type="molecule type" value="Genomic_DNA"/>
</dbReference>
<sequence>MELWLKDESDDPKSQAYKFDYHTGCMIQPSIERLVEHLNQMPSRLDTEARNLQTHAEDAIEAEKERNWESSYHEYVRFLEILHSIGFDLTFDRTFNRYGDYLWVTAWASIPCALYKQIKLGDYEGATIHLGALRATRDDEISERLPMLAYASIDQHIRIVDWETSYMLQRRGQVGLSHVLAERAVRDFPRDWLLNADTPAEATLSHLLGNQHRRFQQYEKAKEWRLELRKWLPSNLSLDAEVEITLDDVYLLCDMDDLAAASHKLLKVKQRISDVSLNLHLRWVLSVDNAWWQCRRYLALQDSPPEELSKHHLEQFQTIITSIMRQALTVSNEEFVPPPNLTESSPYTRLMQEVSNPVSCTDDFTDTVRMIENFFIVMDRALSPSSSQDVGDEEFRDFYCEKSSGQTKRDAFLIENFVNMVPEDSGLNSGTLWLSGTVGLRAEKSRIWDFTYINYQVYLTSLVSCDMPLPGSDWSVIYQVLFAWAALPYALCYHTQFKDYEHSIWFLQTIQTAIVNFPHDLLTRGAYAAVAMQVRMAAWEWSWALREEGMLDKAEVLSKVATQKFPRPFLDDTRSPGLPGVC</sequence>
<name>A0A2K1IHM9_PHYPA</name>
<dbReference type="EnsemblPlants" id="Pp3c23_240V3.4">
    <property type="protein sequence ID" value="Pp3c23_240V3.4"/>
    <property type="gene ID" value="Pp3c23_240"/>
</dbReference>
<dbReference type="GeneID" id="112276021"/>
<dbReference type="PaxDb" id="3218-PP1S210_16V6.1"/>
<gene>
    <name evidence="2" type="primary">LOC112276021</name>
    <name evidence="1" type="ORF">PHYPA_027478</name>
</gene>
<organism evidence="1">
    <name type="scientific">Physcomitrium patens</name>
    <name type="common">Spreading-leaved earth moss</name>
    <name type="synonym">Physcomitrella patens</name>
    <dbReference type="NCBI Taxonomy" id="3218"/>
    <lineage>
        <taxon>Eukaryota</taxon>
        <taxon>Viridiplantae</taxon>
        <taxon>Streptophyta</taxon>
        <taxon>Embryophyta</taxon>
        <taxon>Bryophyta</taxon>
        <taxon>Bryophytina</taxon>
        <taxon>Bryopsida</taxon>
        <taxon>Funariidae</taxon>
        <taxon>Funariales</taxon>
        <taxon>Funariaceae</taxon>
        <taxon>Physcomitrium</taxon>
    </lineage>
</organism>
<dbReference type="EnsemblPlants" id="Pp3c23_240V3.1">
    <property type="protein sequence ID" value="Pp3c23_240V3.1"/>
    <property type="gene ID" value="Pp3c23_240"/>
</dbReference>
<dbReference type="Gramene" id="Pp3c23_240V3.3">
    <property type="protein sequence ID" value="Pp3c23_240V3.3"/>
    <property type="gene ID" value="Pp3c23_240"/>
</dbReference>
<evidence type="ECO:0000313" key="1">
    <source>
        <dbReference type="EMBL" id="PNR28786.1"/>
    </source>
</evidence>
<keyword evidence="3" id="KW-1185">Reference proteome</keyword>
<dbReference type="AlphaFoldDB" id="A0A2K1IHM9"/>